<keyword evidence="3 6" id="KW-0479">Metal-binding</keyword>
<dbReference type="GO" id="GO:0020037">
    <property type="term" value="F:heme binding"/>
    <property type="evidence" value="ECO:0007669"/>
    <property type="project" value="InterPro"/>
</dbReference>
<dbReference type="OrthoDB" id="9814708at2"/>
<keyword evidence="1" id="KW-0813">Transport</keyword>
<evidence type="ECO:0000313" key="10">
    <source>
        <dbReference type="Proteomes" id="UP000285324"/>
    </source>
</evidence>
<proteinExistence type="predicted"/>
<reference evidence="9 10" key="1">
    <citation type="submission" date="2018-08" db="EMBL/GenBank/DDBJ databases">
        <title>Achromobacter xylosoxidans Genome sequencing and assembly.</title>
        <authorList>
            <person name="Wang R."/>
            <person name="Rensing C."/>
            <person name="Li Y."/>
        </authorList>
    </citation>
    <scope>NUCLEOTIDE SEQUENCE [LARGE SCALE GENOMIC DNA]</scope>
    <source>
        <strain evidence="9 10">GD003A</strain>
    </source>
</reference>
<dbReference type="AlphaFoldDB" id="A0A424W7M8"/>
<dbReference type="RefSeq" id="WP_059380264.1">
    <property type="nucleotide sequence ID" value="NZ_CP061008.1"/>
</dbReference>
<evidence type="ECO:0000256" key="2">
    <source>
        <dbReference type="ARBA" id="ARBA00022617"/>
    </source>
</evidence>
<dbReference type="PROSITE" id="PS51007">
    <property type="entry name" value="CYTC"/>
    <property type="match status" value="1"/>
</dbReference>
<dbReference type="Gene3D" id="1.10.760.10">
    <property type="entry name" value="Cytochrome c-like domain"/>
    <property type="match status" value="1"/>
</dbReference>
<feature type="domain" description="Cytochrome c" evidence="8">
    <location>
        <begin position="28"/>
        <end position="107"/>
    </location>
</feature>
<name>A0A424W7M8_ALCXX</name>
<keyword evidence="4" id="KW-0249">Electron transport</keyword>
<dbReference type="InterPro" id="IPR009056">
    <property type="entry name" value="Cyt_c-like_dom"/>
</dbReference>
<sequence>MSSLYRIAFAAALASLPVPQAGAESLAAINPAGEKLYKSACVVCHASGVANAPRLGDKQAWSPFIAQGADALLATVLKGKGAMPPRGGSSADEPTLRAAVEFMMAASR</sequence>
<evidence type="ECO:0000256" key="7">
    <source>
        <dbReference type="SAM" id="SignalP"/>
    </source>
</evidence>
<dbReference type="InterPro" id="IPR036909">
    <property type="entry name" value="Cyt_c-like_dom_sf"/>
</dbReference>
<dbReference type="PANTHER" id="PTHR40942:SF4">
    <property type="entry name" value="CYTOCHROME C5"/>
    <property type="match status" value="1"/>
</dbReference>
<dbReference type="PANTHER" id="PTHR40942">
    <property type="match status" value="1"/>
</dbReference>
<evidence type="ECO:0000256" key="3">
    <source>
        <dbReference type="ARBA" id="ARBA00022723"/>
    </source>
</evidence>
<evidence type="ECO:0000256" key="4">
    <source>
        <dbReference type="ARBA" id="ARBA00022982"/>
    </source>
</evidence>
<keyword evidence="7" id="KW-0732">Signal</keyword>
<evidence type="ECO:0000259" key="8">
    <source>
        <dbReference type="PROSITE" id="PS51007"/>
    </source>
</evidence>
<feature type="signal peptide" evidence="7">
    <location>
        <begin position="1"/>
        <end position="23"/>
    </location>
</feature>
<evidence type="ECO:0000313" key="9">
    <source>
        <dbReference type="EMBL" id="RPJ89299.1"/>
    </source>
</evidence>
<gene>
    <name evidence="9" type="ORF">DY367_23510</name>
</gene>
<dbReference type="EMBL" id="QVXO01000044">
    <property type="protein sequence ID" value="RPJ89299.1"/>
    <property type="molecule type" value="Genomic_DNA"/>
</dbReference>
<evidence type="ECO:0000256" key="1">
    <source>
        <dbReference type="ARBA" id="ARBA00022448"/>
    </source>
</evidence>
<protein>
    <submittedName>
        <fullName evidence="9">Cytochrome c5 family protein</fullName>
    </submittedName>
</protein>
<dbReference type="GO" id="GO:0005506">
    <property type="term" value="F:iron ion binding"/>
    <property type="evidence" value="ECO:0007669"/>
    <property type="project" value="InterPro"/>
</dbReference>
<dbReference type="PRINTS" id="PR00607">
    <property type="entry name" value="CYTCHROMECIE"/>
</dbReference>
<comment type="caution">
    <text evidence="9">The sequence shown here is derived from an EMBL/GenBank/DDBJ whole genome shotgun (WGS) entry which is preliminary data.</text>
</comment>
<dbReference type="InterPro" id="IPR002323">
    <property type="entry name" value="Cyt_CIE"/>
</dbReference>
<keyword evidence="2 6" id="KW-0349">Heme</keyword>
<dbReference type="Proteomes" id="UP000285324">
    <property type="component" value="Unassembled WGS sequence"/>
</dbReference>
<dbReference type="SUPFAM" id="SSF46626">
    <property type="entry name" value="Cytochrome c"/>
    <property type="match status" value="1"/>
</dbReference>
<evidence type="ECO:0000256" key="6">
    <source>
        <dbReference type="PROSITE-ProRule" id="PRU00433"/>
    </source>
</evidence>
<dbReference type="Pfam" id="PF13442">
    <property type="entry name" value="Cytochrome_CBB3"/>
    <property type="match status" value="1"/>
</dbReference>
<organism evidence="9 10">
    <name type="scientific">Alcaligenes xylosoxydans xylosoxydans</name>
    <name type="common">Achromobacter xylosoxidans</name>
    <dbReference type="NCBI Taxonomy" id="85698"/>
    <lineage>
        <taxon>Bacteria</taxon>
        <taxon>Pseudomonadati</taxon>
        <taxon>Pseudomonadota</taxon>
        <taxon>Betaproteobacteria</taxon>
        <taxon>Burkholderiales</taxon>
        <taxon>Alcaligenaceae</taxon>
        <taxon>Achromobacter</taxon>
    </lineage>
</organism>
<keyword evidence="5 6" id="KW-0408">Iron</keyword>
<accession>A0A424W7M8</accession>
<dbReference type="GO" id="GO:0009055">
    <property type="term" value="F:electron transfer activity"/>
    <property type="evidence" value="ECO:0007669"/>
    <property type="project" value="InterPro"/>
</dbReference>
<feature type="chain" id="PRO_5019273787" evidence="7">
    <location>
        <begin position="24"/>
        <end position="108"/>
    </location>
</feature>
<evidence type="ECO:0000256" key="5">
    <source>
        <dbReference type="ARBA" id="ARBA00023004"/>
    </source>
</evidence>